<protein>
    <submittedName>
        <fullName evidence="2">Uncharacterized protein</fullName>
    </submittedName>
</protein>
<evidence type="ECO:0000313" key="2">
    <source>
        <dbReference type="EMBL" id="KAF2483408.1"/>
    </source>
</evidence>
<feature type="compositionally biased region" description="Gly residues" evidence="1">
    <location>
        <begin position="169"/>
        <end position="180"/>
    </location>
</feature>
<evidence type="ECO:0000313" key="3">
    <source>
        <dbReference type="Proteomes" id="UP000799767"/>
    </source>
</evidence>
<accession>A0A6A6PTG8</accession>
<reference evidence="2" key="1">
    <citation type="journal article" date="2020" name="Stud. Mycol.">
        <title>101 Dothideomycetes genomes: a test case for predicting lifestyles and emergence of pathogens.</title>
        <authorList>
            <person name="Haridas S."/>
            <person name="Albert R."/>
            <person name="Binder M."/>
            <person name="Bloem J."/>
            <person name="Labutti K."/>
            <person name="Salamov A."/>
            <person name="Andreopoulos B."/>
            <person name="Baker S."/>
            <person name="Barry K."/>
            <person name="Bills G."/>
            <person name="Bluhm B."/>
            <person name="Cannon C."/>
            <person name="Castanera R."/>
            <person name="Culley D."/>
            <person name="Daum C."/>
            <person name="Ezra D."/>
            <person name="Gonzalez J."/>
            <person name="Henrissat B."/>
            <person name="Kuo A."/>
            <person name="Liang C."/>
            <person name="Lipzen A."/>
            <person name="Lutzoni F."/>
            <person name="Magnuson J."/>
            <person name="Mondo S."/>
            <person name="Nolan M."/>
            <person name="Ohm R."/>
            <person name="Pangilinan J."/>
            <person name="Park H.-J."/>
            <person name="Ramirez L."/>
            <person name="Alfaro M."/>
            <person name="Sun H."/>
            <person name="Tritt A."/>
            <person name="Yoshinaga Y."/>
            <person name="Zwiers L.-H."/>
            <person name="Turgeon B."/>
            <person name="Goodwin S."/>
            <person name="Spatafora J."/>
            <person name="Crous P."/>
            <person name="Grigoriev I."/>
        </authorList>
    </citation>
    <scope>NUCLEOTIDE SEQUENCE</scope>
    <source>
        <strain evidence="2">CBS 113389</strain>
    </source>
</reference>
<dbReference type="AlphaFoldDB" id="A0A6A6PTG8"/>
<dbReference type="EMBL" id="MU001635">
    <property type="protein sequence ID" value="KAF2483408.1"/>
    <property type="molecule type" value="Genomic_DNA"/>
</dbReference>
<gene>
    <name evidence="2" type="ORF">BDY17DRAFT_147177</name>
</gene>
<dbReference type="GeneID" id="54470585"/>
<sequence length="189" mass="20878">MNKCPAQALDHPLVRLRRLERRRHHMHSIYSTYASNCPSAFLRTSRLLVPELATATVGSHLLSLRAASVAAGYVAQFPPQCRLVKRLIQLAAPDRRPYGYFTDHITNSVAHTSTMALLSPHRSARWCVQWKEGYRGPAHWLVARPWSRERRGKKLGALPPRAAKLPHPEGGGTGAVGSSGGEANHAREG</sequence>
<organism evidence="2 3">
    <name type="scientific">Neohortaea acidophila</name>
    <dbReference type="NCBI Taxonomy" id="245834"/>
    <lineage>
        <taxon>Eukaryota</taxon>
        <taxon>Fungi</taxon>
        <taxon>Dikarya</taxon>
        <taxon>Ascomycota</taxon>
        <taxon>Pezizomycotina</taxon>
        <taxon>Dothideomycetes</taxon>
        <taxon>Dothideomycetidae</taxon>
        <taxon>Mycosphaerellales</taxon>
        <taxon>Teratosphaeriaceae</taxon>
        <taxon>Neohortaea</taxon>
    </lineage>
</organism>
<dbReference type="RefSeq" id="XP_033589978.1">
    <property type="nucleotide sequence ID" value="XM_033729583.1"/>
</dbReference>
<evidence type="ECO:0000256" key="1">
    <source>
        <dbReference type="SAM" id="MobiDB-lite"/>
    </source>
</evidence>
<dbReference type="Proteomes" id="UP000799767">
    <property type="component" value="Unassembled WGS sequence"/>
</dbReference>
<keyword evidence="3" id="KW-1185">Reference proteome</keyword>
<feature type="region of interest" description="Disordered" evidence="1">
    <location>
        <begin position="154"/>
        <end position="189"/>
    </location>
</feature>
<proteinExistence type="predicted"/>
<name>A0A6A6PTG8_9PEZI</name>